<evidence type="ECO:0000313" key="3">
    <source>
        <dbReference type="Proteomes" id="UP000005239"/>
    </source>
</evidence>
<dbReference type="GO" id="GO:0016020">
    <property type="term" value="C:membrane"/>
    <property type="evidence" value="ECO:0007669"/>
    <property type="project" value="InterPro"/>
</dbReference>
<keyword evidence="3" id="KW-1185">Reference proteome</keyword>
<protein>
    <submittedName>
        <fullName evidence="2">G protein-coupled receptor</fullName>
    </submittedName>
</protein>
<proteinExistence type="inferred from homology"/>
<dbReference type="PANTHER" id="PTHR23128">
    <property type="entry name" value="SERPENTINE RECEPTOR, CLASS E (EPSILON)-RELATED"/>
    <property type="match status" value="1"/>
</dbReference>
<name>A0A2A6C2D0_PRIPA</name>
<dbReference type="EnsemblMetazoa" id="PPA40390.1">
    <property type="protein sequence ID" value="PPA40390.1"/>
    <property type="gene ID" value="WBGene00278759"/>
</dbReference>
<dbReference type="Proteomes" id="UP000005239">
    <property type="component" value="Unassembled WGS sequence"/>
</dbReference>
<gene>
    <name evidence="2" type="primary">WBGene00278759</name>
</gene>
<reference evidence="3" key="1">
    <citation type="journal article" date="2008" name="Nat. Genet.">
        <title>The Pristionchus pacificus genome provides a unique perspective on nematode lifestyle and parasitism.</title>
        <authorList>
            <person name="Dieterich C."/>
            <person name="Clifton S.W."/>
            <person name="Schuster L.N."/>
            <person name="Chinwalla A."/>
            <person name="Delehaunty K."/>
            <person name="Dinkelacker I."/>
            <person name="Fulton L."/>
            <person name="Fulton R."/>
            <person name="Godfrey J."/>
            <person name="Minx P."/>
            <person name="Mitreva M."/>
            <person name="Roeseler W."/>
            <person name="Tian H."/>
            <person name="Witte H."/>
            <person name="Yang S.P."/>
            <person name="Wilson R.K."/>
            <person name="Sommer R.J."/>
        </authorList>
    </citation>
    <scope>NUCLEOTIDE SEQUENCE [LARGE SCALE GENOMIC DNA]</scope>
    <source>
        <strain evidence="3">PS312</strain>
    </source>
</reference>
<reference evidence="2" key="2">
    <citation type="submission" date="2022-06" db="UniProtKB">
        <authorList>
            <consortium name="EnsemblMetazoa"/>
        </authorList>
    </citation>
    <scope>IDENTIFICATION</scope>
    <source>
        <strain evidence="2">PS312</strain>
    </source>
</reference>
<dbReference type="InterPro" id="IPR004151">
    <property type="entry name" value="7TM_GPCR_serpentine_rcpt_Sre"/>
</dbReference>
<comment type="similarity">
    <text evidence="1">Belongs to the nematode receptor-like protein sre family.</text>
</comment>
<dbReference type="AlphaFoldDB" id="A0A2A6C2D0"/>
<organism evidence="2 3">
    <name type="scientific">Pristionchus pacificus</name>
    <name type="common">Parasitic nematode worm</name>
    <dbReference type="NCBI Taxonomy" id="54126"/>
    <lineage>
        <taxon>Eukaryota</taxon>
        <taxon>Metazoa</taxon>
        <taxon>Ecdysozoa</taxon>
        <taxon>Nematoda</taxon>
        <taxon>Chromadorea</taxon>
        <taxon>Rhabditida</taxon>
        <taxon>Rhabditina</taxon>
        <taxon>Diplogasteromorpha</taxon>
        <taxon>Diplogasteroidea</taxon>
        <taxon>Neodiplogasteridae</taxon>
        <taxon>Pristionchus</taxon>
    </lineage>
</organism>
<evidence type="ECO:0000313" key="2">
    <source>
        <dbReference type="EnsemblMetazoa" id="PPA40390.1"/>
    </source>
</evidence>
<evidence type="ECO:0000256" key="1">
    <source>
        <dbReference type="ARBA" id="ARBA00006803"/>
    </source>
</evidence>
<dbReference type="PANTHER" id="PTHR23128:SF132">
    <property type="entry name" value="SERPENTINE RECEPTOR, CLASS E (EPSILON)-RELATED"/>
    <property type="match status" value="1"/>
</dbReference>
<dbReference type="Pfam" id="PF03125">
    <property type="entry name" value="Sre"/>
    <property type="match status" value="1"/>
</dbReference>
<accession>A0A2A6C2D0</accession>
<sequence>MKRITITIMNNSYWIVFFVQRDIIPQPIQAYFVVLNTIEVLAKLIGDILSVIVGTFGIYVFYKVQYFHFNLAVIWVNSFLIGIFFVISRYVLIPFEYGICALYLASTYEKVPRRFFSAIIITANYVISSMLGYLVVHKIVHGFYYLVFVCVAGNISYMTFLYLNRAGKRQQKKLLEKYRGYSVSFRWQLQQNIASAEQLSILMIIVNIATSVILPSIFVPAIILENDEIAKLFMQLMISLSVCLVIRSRCKCNPRSFALVYGIFLIAVSKHREWMCGKKTVTDGDRYQQRIEKMSVDAHLSRLEETWNAKRFALHFVTTYERIRRRYISVRFFMVSITSHTFLYMNRAGKRQQKELLEQYKGYSVSYRWQLEQNISAAQQLSILMIIVNVAILFYSSVVFPLACSTVLLAIAKHRQWLFGKHKTSEDQRRQKRIEKLTIDAHLSQLEDAWNAKFDNKRNS</sequence>
<accession>A0A8R1UWI0</accession>
<dbReference type="GO" id="GO:0007606">
    <property type="term" value="P:sensory perception of chemical stimulus"/>
    <property type="evidence" value="ECO:0007669"/>
    <property type="project" value="InterPro"/>
</dbReference>